<accession>A0A2V5ICY5</accession>
<evidence type="ECO:0000313" key="3">
    <source>
        <dbReference type="Proteomes" id="UP000248817"/>
    </source>
</evidence>
<evidence type="ECO:0000256" key="1">
    <source>
        <dbReference type="SAM" id="MobiDB-lite"/>
    </source>
</evidence>
<dbReference type="Proteomes" id="UP000248817">
    <property type="component" value="Unassembled WGS sequence"/>
</dbReference>
<evidence type="ECO:0000313" key="2">
    <source>
        <dbReference type="EMBL" id="PYI33941.1"/>
    </source>
</evidence>
<sequence>MGQRHRQRSLHSSTRTGLHTLASIAPTGVENPNPLNLHFTLCVLYSVECLTSEYSTHTEQLPTSEKSPCHGVHPEQALPPTSSSETNPLDIPPTGTYCSNLCGYLHGRYCTAQYIHTSTLPRISLQLLHNTFWQAKQGDLRLRSHKRLSKRLHEHVVWPAPSPSPSHRGTLPAQPRSNRLAAFSME</sequence>
<feature type="region of interest" description="Disordered" evidence="1">
    <location>
        <begin position="159"/>
        <end position="186"/>
    </location>
</feature>
<organism evidence="2 3">
    <name type="scientific">Aspergillus indologenus CBS 114.80</name>
    <dbReference type="NCBI Taxonomy" id="1450541"/>
    <lineage>
        <taxon>Eukaryota</taxon>
        <taxon>Fungi</taxon>
        <taxon>Dikarya</taxon>
        <taxon>Ascomycota</taxon>
        <taxon>Pezizomycotina</taxon>
        <taxon>Eurotiomycetes</taxon>
        <taxon>Eurotiomycetidae</taxon>
        <taxon>Eurotiales</taxon>
        <taxon>Aspergillaceae</taxon>
        <taxon>Aspergillus</taxon>
        <taxon>Aspergillus subgen. Circumdati</taxon>
    </lineage>
</organism>
<gene>
    <name evidence="2" type="ORF">BP00DRAFT_88935</name>
</gene>
<keyword evidence="3" id="KW-1185">Reference proteome</keyword>
<reference evidence="2 3" key="1">
    <citation type="submission" date="2018-02" db="EMBL/GenBank/DDBJ databases">
        <title>The genomes of Aspergillus section Nigri reveals drivers in fungal speciation.</title>
        <authorList>
            <consortium name="DOE Joint Genome Institute"/>
            <person name="Vesth T.C."/>
            <person name="Nybo J."/>
            <person name="Theobald S."/>
            <person name="Brandl J."/>
            <person name="Frisvad J.C."/>
            <person name="Nielsen K.F."/>
            <person name="Lyhne E.K."/>
            <person name="Kogle M.E."/>
            <person name="Kuo A."/>
            <person name="Riley R."/>
            <person name="Clum A."/>
            <person name="Nolan M."/>
            <person name="Lipzen A."/>
            <person name="Salamov A."/>
            <person name="Henrissat B."/>
            <person name="Wiebenga A."/>
            <person name="De vries R.P."/>
            <person name="Grigoriev I.V."/>
            <person name="Mortensen U.H."/>
            <person name="Andersen M.R."/>
            <person name="Baker S.E."/>
        </authorList>
    </citation>
    <scope>NUCLEOTIDE SEQUENCE [LARGE SCALE GENOMIC DNA]</scope>
    <source>
        <strain evidence="2 3">CBS 114.80</strain>
    </source>
</reference>
<feature type="region of interest" description="Disordered" evidence="1">
    <location>
        <begin position="60"/>
        <end position="86"/>
    </location>
</feature>
<protein>
    <submittedName>
        <fullName evidence="2">Uncharacterized protein</fullName>
    </submittedName>
</protein>
<dbReference type="EMBL" id="KZ825479">
    <property type="protein sequence ID" value="PYI33941.1"/>
    <property type="molecule type" value="Genomic_DNA"/>
</dbReference>
<name>A0A2V5ICY5_9EURO</name>
<proteinExistence type="predicted"/>
<dbReference type="AlphaFoldDB" id="A0A2V5ICY5"/>